<proteinExistence type="inferred from homology"/>
<evidence type="ECO:0000313" key="4">
    <source>
        <dbReference type="Proteomes" id="UP001229421"/>
    </source>
</evidence>
<dbReference type="GO" id="GO:0000387">
    <property type="term" value="P:spliceosomal snRNP assembly"/>
    <property type="evidence" value="ECO:0007669"/>
    <property type="project" value="InterPro"/>
</dbReference>
<evidence type="ECO:0000313" key="3">
    <source>
        <dbReference type="EMBL" id="KAK1432004.1"/>
    </source>
</evidence>
<accession>A0AAD8P4H4</accession>
<feature type="region of interest" description="Disordered" evidence="2">
    <location>
        <begin position="205"/>
        <end position="232"/>
    </location>
</feature>
<dbReference type="Pfam" id="PF04938">
    <property type="entry name" value="SIP1"/>
    <property type="match status" value="1"/>
</dbReference>
<dbReference type="PANTHER" id="PTHR12794">
    <property type="entry name" value="GEMIN2"/>
    <property type="match status" value="1"/>
</dbReference>
<feature type="compositionally biased region" description="Basic and acidic residues" evidence="2">
    <location>
        <begin position="70"/>
        <end position="81"/>
    </location>
</feature>
<gene>
    <name evidence="3" type="ORF">QVD17_08862</name>
</gene>
<keyword evidence="4" id="KW-1185">Reference proteome</keyword>
<sequence>MVELNDDLIVKSIQQTIDLQLGLITETRRDNQPLHRLNLLIPVDQIDVSRVPQNLVPNDATKVTNSSQIDELKPKSNEIKKEKRHRKNRKGLKKHLNDDFERQSVCDCDKRGDRARVVYNREELEGLRWYVGMEQQKKKWIEVYSGLEVDVAMEYDHLAGSKHDKDGNYVNFDPRSQFANKKGVSADFIGNGSENISCEMQNMNPLDNGSDMHVDDFDGEEDCDEDEDSDSEYVSIQRPAFHVTGEPDFDSGPPQDGLEYLRRVRWEAKRIPKVKIAKVERKVLNKEQTVYMPSIPDIAACPQHLMPSKEWEDVFLADFSKLRTALSKVESSASTFSDQIESIPLAQCIIDNVIQENLDFCQTDDDTIVLQENLDVNQTEDKTLNTNCDWPSLRTIIEMEPRARVTMLRKRIVSMDQMSYLGRPDCAWLFALCAAIDTPLDADTSASLRCLLRKCATLRAEKTSLDDEVIMLNILASLSGKYFGQLETN</sequence>
<dbReference type="Proteomes" id="UP001229421">
    <property type="component" value="Unassembled WGS sequence"/>
</dbReference>
<dbReference type="GO" id="GO:0032797">
    <property type="term" value="C:SMN complex"/>
    <property type="evidence" value="ECO:0007669"/>
    <property type="project" value="TreeGrafter"/>
</dbReference>
<evidence type="ECO:0000256" key="2">
    <source>
        <dbReference type="SAM" id="MobiDB-lite"/>
    </source>
</evidence>
<evidence type="ECO:0000256" key="1">
    <source>
        <dbReference type="ARBA" id="ARBA00025758"/>
    </source>
</evidence>
<feature type="compositionally biased region" description="Basic residues" evidence="2">
    <location>
        <begin position="82"/>
        <end position="94"/>
    </location>
</feature>
<dbReference type="GO" id="GO:0005634">
    <property type="term" value="C:nucleus"/>
    <property type="evidence" value="ECO:0007669"/>
    <property type="project" value="TreeGrafter"/>
</dbReference>
<organism evidence="3 4">
    <name type="scientific">Tagetes erecta</name>
    <name type="common">African marigold</name>
    <dbReference type="NCBI Taxonomy" id="13708"/>
    <lineage>
        <taxon>Eukaryota</taxon>
        <taxon>Viridiplantae</taxon>
        <taxon>Streptophyta</taxon>
        <taxon>Embryophyta</taxon>
        <taxon>Tracheophyta</taxon>
        <taxon>Spermatophyta</taxon>
        <taxon>Magnoliopsida</taxon>
        <taxon>eudicotyledons</taxon>
        <taxon>Gunneridae</taxon>
        <taxon>Pentapetalae</taxon>
        <taxon>asterids</taxon>
        <taxon>campanulids</taxon>
        <taxon>Asterales</taxon>
        <taxon>Asteraceae</taxon>
        <taxon>Asteroideae</taxon>
        <taxon>Heliantheae alliance</taxon>
        <taxon>Tageteae</taxon>
        <taxon>Tagetes</taxon>
    </lineage>
</organism>
<dbReference type="Gene3D" id="1.20.58.1070">
    <property type="match status" value="1"/>
</dbReference>
<dbReference type="EMBL" id="JAUHHV010000002">
    <property type="protein sequence ID" value="KAK1432004.1"/>
    <property type="molecule type" value="Genomic_DNA"/>
</dbReference>
<dbReference type="PANTHER" id="PTHR12794:SF0">
    <property type="entry name" value="GEM-ASSOCIATED PROTEIN 2"/>
    <property type="match status" value="1"/>
</dbReference>
<reference evidence="3" key="1">
    <citation type="journal article" date="2023" name="bioRxiv">
        <title>Improved chromosome-level genome assembly for marigold (Tagetes erecta).</title>
        <authorList>
            <person name="Jiang F."/>
            <person name="Yuan L."/>
            <person name="Wang S."/>
            <person name="Wang H."/>
            <person name="Xu D."/>
            <person name="Wang A."/>
            <person name="Fan W."/>
        </authorList>
    </citation>
    <scope>NUCLEOTIDE SEQUENCE</scope>
    <source>
        <strain evidence="3">WSJ</strain>
        <tissue evidence="3">Leaf</tissue>
    </source>
</reference>
<name>A0AAD8P4H4_TARER</name>
<feature type="compositionally biased region" description="Acidic residues" evidence="2">
    <location>
        <begin position="217"/>
        <end position="231"/>
    </location>
</feature>
<comment type="caution">
    <text evidence="3">The sequence shown here is derived from an EMBL/GenBank/DDBJ whole genome shotgun (WGS) entry which is preliminary data.</text>
</comment>
<feature type="region of interest" description="Disordered" evidence="2">
    <location>
        <begin position="66"/>
        <end position="94"/>
    </location>
</feature>
<protein>
    <recommendedName>
        <fullName evidence="5">Gem-associated protein 2</fullName>
    </recommendedName>
</protein>
<dbReference type="AlphaFoldDB" id="A0AAD8P4H4"/>
<evidence type="ECO:0008006" key="5">
    <source>
        <dbReference type="Google" id="ProtNLM"/>
    </source>
</evidence>
<comment type="similarity">
    <text evidence="1">Belongs to the gemin-2 family.</text>
</comment>
<dbReference type="InterPro" id="IPR035426">
    <property type="entry name" value="Gemin2/Brr1"/>
</dbReference>